<sequence length="591" mass="63040">MRHSIFSIRRLFAVAVLVGLVMAPVSSVRADESSPPVTAPKSALEILQDLTKARDNYGVLIEPENPLTLSRVTRMVPTKGNDLETSTSSLCADLSESSCPRSNSGSVDASLVLGKCESDADIGCIEGIQASLAGGNLADLTFVESVVTNLPSIPQNSELNTPRGEFPSLWRSPTGEFYLVKFLTGFSFSMKNGKLEKGGITTDLSISRTQMIAGTYGQPWIRPIPKIEDPTRDTIAWNTGTCGARNFSSLTTCYQTIPFEAQTRIKATVRLPKSVSGWMNGRIGNPTISSSATPNGQMQYQIEGDISPTYIAGGVVPATAPSELLSQQLRFLPLGSTSSRDPAGSIGFFTALNQFIGSKALASQNLWMVKSNSNINPVYAGANGTNNCMQQISGFVGIVSTNAAAYDAQPPAWDSVNGILSYNVASPHFDENGIEAVGNYSLAIPPLVAQCLYGDSALPASVPVEVGYTDATTPITQRVTITRDENWIRFSATGFHFSSPVIKVKLGYGSKSKARITSKLRTQSLTSLASLAKLKVTKGAKLTGAVSDTSKSTCSLSKKTLTRKKKGLCQIVLSSTKGKTVNRKVVLISFK</sequence>
<reference evidence="1" key="1">
    <citation type="submission" date="2020-05" db="EMBL/GenBank/DDBJ databases">
        <authorList>
            <person name="Chiriac C."/>
            <person name="Salcher M."/>
            <person name="Ghai R."/>
            <person name="Kavagutti S V."/>
        </authorList>
    </citation>
    <scope>NUCLEOTIDE SEQUENCE</scope>
</reference>
<name>A0A6J6AI23_9ZZZZ</name>
<dbReference type="AlphaFoldDB" id="A0A6J6AI23"/>
<proteinExistence type="predicted"/>
<organism evidence="1">
    <name type="scientific">freshwater metagenome</name>
    <dbReference type="NCBI Taxonomy" id="449393"/>
    <lineage>
        <taxon>unclassified sequences</taxon>
        <taxon>metagenomes</taxon>
        <taxon>ecological metagenomes</taxon>
    </lineage>
</organism>
<gene>
    <name evidence="1" type="ORF">UFOPK4179_01232</name>
</gene>
<accession>A0A6J6AI23</accession>
<dbReference type="EMBL" id="CAETWZ010000154">
    <property type="protein sequence ID" value="CAB4368431.1"/>
    <property type="molecule type" value="Genomic_DNA"/>
</dbReference>
<evidence type="ECO:0000313" key="1">
    <source>
        <dbReference type="EMBL" id="CAB4368431.1"/>
    </source>
</evidence>
<protein>
    <submittedName>
        <fullName evidence="1">Unannotated protein</fullName>
    </submittedName>
</protein>